<evidence type="ECO:0000313" key="2">
    <source>
        <dbReference type="Proteomes" id="UP000663479"/>
    </source>
</evidence>
<evidence type="ECO:0000313" key="1">
    <source>
        <dbReference type="EMBL" id="QRL04723.1"/>
    </source>
</evidence>
<dbReference type="RefSeq" id="WP_146943889.1">
    <property type="nucleotide sequence ID" value="NZ_BJUL01000007.1"/>
</dbReference>
<proteinExistence type="predicted"/>
<protein>
    <submittedName>
        <fullName evidence="1">Uncharacterized protein</fullName>
    </submittedName>
</protein>
<dbReference type="Proteomes" id="UP000663479">
    <property type="component" value="Chromosome"/>
</dbReference>
<organism evidence="1 2">
    <name type="scientific">Vreelandella venusta</name>
    <dbReference type="NCBI Taxonomy" id="44935"/>
    <lineage>
        <taxon>Bacteria</taxon>
        <taxon>Pseudomonadati</taxon>
        <taxon>Pseudomonadota</taxon>
        <taxon>Gammaproteobacteria</taxon>
        <taxon>Oceanospirillales</taxon>
        <taxon>Halomonadaceae</taxon>
        <taxon>Vreelandella</taxon>
    </lineage>
</organism>
<reference evidence="1" key="1">
    <citation type="submission" date="2020-12" db="EMBL/GenBank/DDBJ databases">
        <title>Genome reconstruction of Halomonas venusta strain DSM 4743.</title>
        <authorList>
            <person name="Aguirre-Garrido J.F."/>
            <person name="Hernandez-Soto L.M."/>
            <person name="Martinez-Abarca F."/>
        </authorList>
    </citation>
    <scope>NUCLEOTIDE SEQUENCE</scope>
    <source>
        <strain evidence="1">4743</strain>
    </source>
</reference>
<name>A0AAP9ZF79_9GAMM</name>
<accession>A0AAP9ZF79</accession>
<gene>
    <name evidence="1" type="ORF">JDS37_07220</name>
</gene>
<dbReference type="AlphaFoldDB" id="A0AAP9ZF79"/>
<sequence length="255" mass="28660">MALAKRTADESAEHLRAGNLVEAANVLLSGAEELAASGDERLQDVADRLAFCGLRIMKSRDAGSLGRISAADLERVREDINRAESALLSATHKVFGHLHDFDALVYVGHLMRHRPLRRRAEGDHSAAIFAAERKLDESEGLSEDDWMELLEKMRTQLDYYEYWRPAPKSGMAAALASRGYVREGAYPRYARLIQQRKKIEICIDSVKKQVETLTELFSKHDMLESDLLHADLKVNKMVSEINEIVGSLTQQSKPQ</sequence>
<dbReference type="EMBL" id="CP066539">
    <property type="protein sequence ID" value="QRL04723.1"/>
    <property type="molecule type" value="Genomic_DNA"/>
</dbReference>